<gene>
    <name evidence="1" type="ORF">L195_g061891</name>
</gene>
<organism evidence="1 2">
    <name type="scientific">Trifolium pratense</name>
    <name type="common">Red clover</name>
    <dbReference type="NCBI Taxonomy" id="57577"/>
    <lineage>
        <taxon>Eukaryota</taxon>
        <taxon>Viridiplantae</taxon>
        <taxon>Streptophyta</taxon>
        <taxon>Embryophyta</taxon>
        <taxon>Tracheophyta</taxon>
        <taxon>Spermatophyta</taxon>
        <taxon>Magnoliopsida</taxon>
        <taxon>eudicotyledons</taxon>
        <taxon>Gunneridae</taxon>
        <taxon>Pentapetalae</taxon>
        <taxon>rosids</taxon>
        <taxon>fabids</taxon>
        <taxon>Fabales</taxon>
        <taxon>Fabaceae</taxon>
        <taxon>Papilionoideae</taxon>
        <taxon>50 kb inversion clade</taxon>
        <taxon>NPAAA clade</taxon>
        <taxon>Hologalegina</taxon>
        <taxon>IRL clade</taxon>
        <taxon>Trifolieae</taxon>
        <taxon>Trifolium</taxon>
    </lineage>
</organism>
<dbReference type="Proteomes" id="UP000236291">
    <property type="component" value="Unassembled WGS sequence"/>
</dbReference>
<reference evidence="1 2" key="1">
    <citation type="journal article" date="2014" name="Am. J. Bot.">
        <title>Genome assembly and annotation for red clover (Trifolium pratense; Fabaceae).</title>
        <authorList>
            <person name="Istvanek J."/>
            <person name="Jaros M."/>
            <person name="Krenek A."/>
            <person name="Repkova J."/>
        </authorList>
    </citation>
    <scope>NUCLEOTIDE SEQUENCE [LARGE SCALE GENOMIC DNA]</scope>
    <source>
        <strain evidence="2">cv. Tatra</strain>
        <tissue evidence="1">Young leaves</tissue>
    </source>
</reference>
<evidence type="ECO:0000313" key="1">
    <source>
        <dbReference type="EMBL" id="PNX63978.1"/>
    </source>
</evidence>
<feature type="non-terminal residue" evidence="1">
    <location>
        <position position="28"/>
    </location>
</feature>
<name>A0A2K3KCI6_TRIPR</name>
<comment type="caution">
    <text evidence="1">The sequence shown here is derived from an EMBL/GenBank/DDBJ whole genome shotgun (WGS) entry which is preliminary data.</text>
</comment>
<dbReference type="AlphaFoldDB" id="A0A2K3KCI6"/>
<reference evidence="1 2" key="2">
    <citation type="journal article" date="2017" name="Front. Plant Sci.">
        <title>Gene Classification and Mining of Molecular Markers Useful in Red Clover (Trifolium pratense) Breeding.</title>
        <authorList>
            <person name="Istvanek J."/>
            <person name="Dluhosova J."/>
            <person name="Dluhos P."/>
            <person name="Patkova L."/>
            <person name="Nedelnik J."/>
            <person name="Repkova J."/>
        </authorList>
    </citation>
    <scope>NUCLEOTIDE SEQUENCE [LARGE SCALE GENOMIC DNA]</scope>
    <source>
        <strain evidence="2">cv. Tatra</strain>
        <tissue evidence="1">Young leaves</tissue>
    </source>
</reference>
<sequence length="28" mass="2903">MNKNSKALVRKVVAGVRAHAIVDVAAGQ</sequence>
<protein>
    <submittedName>
        <fullName evidence="1">Uncharacterized protein</fullName>
    </submittedName>
</protein>
<dbReference type="EMBL" id="ASHM01160525">
    <property type="protein sequence ID" value="PNX63978.1"/>
    <property type="molecule type" value="Genomic_DNA"/>
</dbReference>
<proteinExistence type="predicted"/>
<accession>A0A2K3KCI6</accession>
<evidence type="ECO:0000313" key="2">
    <source>
        <dbReference type="Proteomes" id="UP000236291"/>
    </source>
</evidence>